<reference evidence="2" key="1">
    <citation type="submission" date="2023-08" db="EMBL/GenBank/DDBJ databases">
        <title>A de novo genome assembly of Solanum verrucosum Schlechtendal, a Mexican diploid species geographically isolated from the other diploid A-genome species in potato relatives.</title>
        <authorList>
            <person name="Hosaka K."/>
        </authorList>
    </citation>
    <scope>NUCLEOTIDE SEQUENCE</scope>
    <source>
        <tissue evidence="2">Young leaves</tissue>
    </source>
</reference>
<name>A0AAF0UU46_SOLVR</name>
<keyword evidence="3" id="KW-1185">Reference proteome</keyword>
<organism evidence="2 3">
    <name type="scientific">Solanum verrucosum</name>
    <dbReference type="NCBI Taxonomy" id="315347"/>
    <lineage>
        <taxon>Eukaryota</taxon>
        <taxon>Viridiplantae</taxon>
        <taxon>Streptophyta</taxon>
        <taxon>Embryophyta</taxon>
        <taxon>Tracheophyta</taxon>
        <taxon>Spermatophyta</taxon>
        <taxon>Magnoliopsida</taxon>
        <taxon>eudicotyledons</taxon>
        <taxon>Gunneridae</taxon>
        <taxon>Pentapetalae</taxon>
        <taxon>asterids</taxon>
        <taxon>lamiids</taxon>
        <taxon>Solanales</taxon>
        <taxon>Solanaceae</taxon>
        <taxon>Solanoideae</taxon>
        <taxon>Solaneae</taxon>
        <taxon>Solanum</taxon>
    </lineage>
</organism>
<dbReference type="AlphaFoldDB" id="A0AAF0UU46"/>
<evidence type="ECO:0000313" key="3">
    <source>
        <dbReference type="Proteomes" id="UP001234989"/>
    </source>
</evidence>
<gene>
    <name evidence="2" type="ORF">MTR67_044788</name>
</gene>
<accession>A0AAF0UU46</accession>
<sequence length="56" mass="6297">MMTLESVGYLVPKTSLGRFVGNFSIVLYIFVISGGIQKRIILMCLTTLRVVSMRDQ</sequence>
<feature type="transmembrane region" description="Helical" evidence="1">
    <location>
        <begin position="16"/>
        <end position="36"/>
    </location>
</feature>
<evidence type="ECO:0000256" key="1">
    <source>
        <dbReference type="SAM" id="Phobius"/>
    </source>
</evidence>
<dbReference type="Proteomes" id="UP001234989">
    <property type="component" value="Chromosome 10"/>
</dbReference>
<dbReference type="EMBL" id="CP133621">
    <property type="protein sequence ID" value="WMV51403.1"/>
    <property type="molecule type" value="Genomic_DNA"/>
</dbReference>
<keyword evidence="1" id="KW-1133">Transmembrane helix</keyword>
<protein>
    <submittedName>
        <fullName evidence="2">Uncharacterized protein</fullName>
    </submittedName>
</protein>
<evidence type="ECO:0000313" key="2">
    <source>
        <dbReference type="EMBL" id="WMV51403.1"/>
    </source>
</evidence>
<keyword evidence="1" id="KW-0812">Transmembrane</keyword>
<proteinExistence type="predicted"/>
<keyword evidence="1" id="KW-0472">Membrane</keyword>